<dbReference type="Proteomes" id="UP000822688">
    <property type="component" value="Chromosome 6"/>
</dbReference>
<evidence type="ECO:0000256" key="9">
    <source>
        <dbReference type="SAM" id="SignalP"/>
    </source>
</evidence>
<comment type="similarity">
    <text evidence="3 8">Belongs to the glycogen phosphorylase family.</text>
</comment>
<accession>A0A8T0HER0</accession>
<dbReference type="PANTHER" id="PTHR11468:SF3">
    <property type="entry name" value="GLYCOGEN PHOSPHORYLASE, LIVER FORM"/>
    <property type="match status" value="1"/>
</dbReference>
<organism evidence="10 11">
    <name type="scientific">Ceratodon purpureus</name>
    <name type="common">Fire moss</name>
    <name type="synonym">Dicranum purpureum</name>
    <dbReference type="NCBI Taxonomy" id="3225"/>
    <lineage>
        <taxon>Eukaryota</taxon>
        <taxon>Viridiplantae</taxon>
        <taxon>Streptophyta</taxon>
        <taxon>Embryophyta</taxon>
        <taxon>Bryophyta</taxon>
        <taxon>Bryophytina</taxon>
        <taxon>Bryopsida</taxon>
        <taxon>Dicranidae</taxon>
        <taxon>Pseudoditrichales</taxon>
        <taxon>Ditrichaceae</taxon>
        <taxon>Ceratodon</taxon>
    </lineage>
</organism>
<dbReference type="Gene3D" id="3.40.50.2000">
    <property type="entry name" value="Glycogen Phosphorylase B"/>
    <property type="match status" value="2"/>
</dbReference>
<keyword evidence="5 8" id="KW-0808">Transferase</keyword>
<dbReference type="GO" id="GO:0030170">
    <property type="term" value="F:pyridoxal phosphate binding"/>
    <property type="evidence" value="ECO:0007669"/>
    <property type="project" value="InterPro"/>
</dbReference>
<comment type="function">
    <text evidence="8">Allosteric enzyme that catalyzes the rate-limiting step in glycogen catabolism, the phosphorolytic cleavage of glycogen to produce glucose-1-phosphate, and plays a central role in maintaining cellular and organismal glucose homeostasis.</text>
</comment>
<feature type="signal peptide" evidence="9">
    <location>
        <begin position="1"/>
        <end position="16"/>
    </location>
</feature>
<keyword evidence="11" id="KW-1185">Reference proteome</keyword>
<evidence type="ECO:0000256" key="4">
    <source>
        <dbReference type="ARBA" id="ARBA00022676"/>
    </source>
</evidence>
<comment type="catalytic activity">
    <reaction evidence="1 8">
        <text>[(1-&gt;4)-alpha-D-glucosyl](n) + phosphate = [(1-&gt;4)-alpha-D-glucosyl](n-1) + alpha-D-glucose 1-phosphate</text>
        <dbReference type="Rhea" id="RHEA:41732"/>
        <dbReference type="Rhea" id="RHEA-COMP:9584"/>
        <dbReference type="Rhea" id="RHEA-COMP:9586"/>
        <dbReference type="ChEBI" id="CHEBI:15444"/>
        <dbReference type="ChEBI" id="CHEBI:43474"/>
        <dbReference type="ChEBI" id="CHEBI:58601"/>
        <dbReference type="EC" id="2.4.1.1"/>
    </reaction>
</comment>
<evidence type="ECO:0000256" key="8">
    <source>
        <dbReference type="RuleBase" id="RU000587"/>
    </source>
</evidence>
<dbReference type="SUPFAM" id="SSF53756">
    <property type="entry name" value="UDP-Glycosyltransferase/glycogen phosphorylase"/>
    <property type="match status" value="1"/>
</dbReference>
<evidence type="ECO:0000256" key="6">
    <source>
        <dbReference type="ARBA" id="ARBA00022898"/>
    </source>
</evidence>
<dbReference type="GO" id="GO:0008184">
    <property type="term" value="F:glycogen phosphorylase activity"/>
    <property type="evidence" value="ECO:0007669"/>
    <property type="project" value="InterPro"/>
</dbReference>
<dbReference type="EMBL" id="CM026427">
    <property type="protein sequence ID" value="KAG0569770.1"/>
    <property type="molecule type" value="Genomic_DNA"/>
</dbReference>
<evidence type="ECO:0000256" key="3">
    <source>
        <dbReference type="ARBA" id="ARBA00006047"/>
    </source>
</evidence>
<dbReference type="InterPro" id="IPR011833">
    <property type="entry name" value="Glycg_phsphrylas"/>
</dbReference>
<dbReference type="NCBIfam" id="TIGR02093">
    <property type="entry name" value="P_ylase"/>
    <property type="match status" value="1"/>
</dbReference>
<evidence type="ECO:0000313" key="11">
    <source>
        <dbReference type="Proteomes" id="UP000822688"/>
    </source>
</evidence>
<dbReference type="GO" id="GO:0005737">
    <property type="term" value="C:cytoplasm"/>
    <property type="evidence" value="ECO:0007669"/>
    <property type="project" value="TreeGrafter"/>
</dbReference>
<proteinExistence type="inferred from homology"/>
<dbReference type="PIRSF" id="PIRSF000460">
    <property type="entry name" value="Pprylas_GlgP"/>
    <property type="match status" value="1"/>
</dbReference>
<dbReference type="GO" id="GO:0005980">
    <property type="term" value="P:glycogen catabolic process"/>
    <property type="evidence" value="ECO:0007669"/>
    <property type="project" value="TreeGrafter"/>
</dbReference>
<dbReference type="AlphaFoldDB" id="A0A8T0HER0"/>
<evidence type="ECO:0000256" key="2">
    <source>
        <dbReference type="ARBA" id="ARBA00001933"/>
    </source>
</evidence>
<comment type="caution">
    <text evidence="10">The sequence shown here is derived from an EMBL/GenBank/DDBJ whole genome shotgun (WGS) entry which is preliminary data.</text>
</comment>
<keyword evidence="4 8" id="KW-0328">Glycosyltransferase</keyword>
<evidence type="ECO:0000256" key="5">
    <source>
        <dbReference type="ARBA" id="ARBA00022679"/>
    </source>
</evidence>
<evidence type="ECO:0000313" key="10">
    <source>
        <dbReference type="EMBL" id="KAG0569770.1"/>
    </source>
</evidence>
<gene>
    <name evidence="10" type="ORF">KC19_6G115300</name>
</gene>
<dbReference type="PANTHER" id="PTHR11468">
    <property type="entry name" value="GLYCOGEN PHOSPHORYLASE"/>
    <property type="match status" value="1"/>
</dbReference>
<feature type="chain" id="PRO_5035835508" description="Alpha-1,4 glucan phosphorylase" evidence="9">
    <location>
        <begin position="17"/>
        <end position="659"/>
    </location>
</feature>
<keyword evidence="6 8" id="KW-0663">Pyridoxal phosphate</keyword>
<dbReference type="InterPro" id="IPR000811">
    <property type="entry name" value="Glyco_trans_35"/>
</dbReference>
<protein>
    <recommendedName>
        <fullName evidence="8">Alpha-1,4 glucan phosphorylase</fullName>
        <ecNumber evidence="8">2.4.1.1</ecNumber>
    </recommendedName>
</protein>
<comment type="cofactor">
    <cofactor evidence="2 8">
        <name>pyridoxal 5'-phosphate</name>
        <dbReference type="ChEBI" id="CHEBI:597326"/>
    </cofactor>
</comment>
<dbReference type="Pfam" id="PF00343">
    <property type="entry name" value="Phosphorylase"/>
    <property type="match status" value="1"/>
</dbReference>
<keyword evidence="9" id="KW-0732">Signal</keyword>
<evidence type="ECO:0000256" key="7">
    <source>
        <dbReference type="ARBA" id="ARBA00023277"/>
    </source>
</evidence>
<keyword evidence="7 8" id="KW-0119">Carbohydrate metabolism</keyword>
<reference evidence="10 11" key="1">
    <citation type="submission" date="2020-06" db="EMBL/GenBank/DDBJ databases">
        <title>WGS assembly of Ceratodon purpureus strain R40.</title>
        <authorList>
            <person name="Carey S.B."/>
            <person name="Jenkins J."/>
            <person name="Shu S."/>
            <person name="Lovell J.T."/>
            <person name="Sreedasyam A."/>
            <person name="Maumus F."/>
            <person name="Tiley G.P."/>
            <person name="Fernandez-Pozo N."/>
            <person name="Barry K."/>
            <person name="Chen C."/>
            <person name="Wang M."/>
            <person name="Lipzen A."/>
            <person name="Daum C."/>
            <person name="Saski C.A."/>
            <person name="Payton A.C."/>
            <person name="Mcbreen J.C."/>
            <person name="Conrad R.E."/>
            <person name="Kollar L.M."/>
            <person name="Olsson S."/>
            <person name="Huttunen S."/>
            <person name="Landis J.B."/>
            <person name="Wickett N.J."/>
            <person name="Johnson M.G."/>
            <person name="Rensing S.A."/>
            <person name="Grimwood J."/>
            <person name="Schmutz J."/>
            <person name="Mcdaniel S.F."/>
        </authorList>
    </citation>
    <scope>NUCLEOTIDE SEQUENCE [LARGE SCALE GENOMIC DNA]</scope>
    <source>
        <strain evidence="10 11">R40</strain>
    </source>
</reference>
<evidence type="ECO:0000256" key="1">
    <source>
        <dbReference type="ARBA" id="ARBA00001275"/>
    </source>
</evidence>
<name>A0A8T0HER0_CERPU</name>
<dbReference type="EC" id="2.4.1.1" evidence="8"/>
<sequence>MCLPFFVVSIFRICCACYFERSVVSYELWNRLFHLCLWALLKMGIFSNGKVKDASEQAEQLQRELLHHAQVTLAHPPSALDVSVMYQATAHSVRDRLVERWLKTEEHYSKTNAKRIYYLSLEYLVGRSLLNAILNLGLKGEYSEALKNLGYHLEETVEEERDAGLGNGGLGRLASCFLDSMATLSIPSVGYGIRYRYGIFEQLIADNKQVERPDYWLTKGNPWEVERLDVVYPVRFYGHVTTYHEGDKTHFKWEGGEIVLAVAYDTPIPGYGTINTNTMRLWSARPLEEINLGEFNEGHHNRAVEARDRAEAISSVLYPNDNHDEGKELRLKQQYFFVAATLQDIMKRYKKSGDAITKFDSKVAVQLNDTHPTIAIPELMRVFLDEEGMSWDDAWNITTRVFGYTNHTILPEALEKWSVPLMQKLLPRHLEIIYEINHRHLQLVEKRWSGDTARLQKMSIIEEGNPKMVRMAILATVGSHAINGVAEIHSGLVKTSLFPEFVELSPEKFQNKTNGVTPRRWMLQANPGLSKVITKAVETDEWVLKLDLLERMKHLAGNKALQHDFRAAKQANKLKLAALLKSRCGVEVSEHALFDVQIKRIHEYKRQLLNVLSLIYRYECIKRASPADRSKFVPRVAIFAGKAAPGYHLAKRIIHLINA</sequence>
<dbReference type="FunFam" id="3.40.50.2000:FF:000002">
    <property type="entry name" value="Alpha-1,4 glucan phosphorylase"/>
    <property type="match status" value="1"/>
</dbReference>